<comment type="caution">
    <text evidence="2">The sequence shown here is derived from an EMBL/GenBank/DDBJ whole genome shotgun (WGS) entry which is preliminary data.</text>
</comment>
<evidence type="ECO:0000313" key="2">
    <source>
        <dbReference type="EMBL" id="TNM41873.1"/>
    </source>
</evidence>
<accession>A0A5C4W1B4</accession>
<proteinExistence type="predicted"/>
<dbReference type="Proteomes" id="UP000313231">
    <property type="component" value="Unassembled WGS sequence"/>
</dbReference>
<evidence type="ECO:0000259" key="1">
    <source>
        <dbReference type="Pfam" id="PF01590"/>
    </source>
</evidence>
<dbReference type="InterPro" id="IPR003018">
    <property type="entry name" value="GAF"/>
</dbReference>
<feature type="domain" description="GAF" evidence="1">
    <location>
        <begin position="80"/>
        <end position="193"/>
    </location>
</feature>
<dbReference type="AlphaFoldDB" id="A0A5C4W1B4"/>
<evidence type="ECO:0000313" key="3">
    <source>
        <dbReference type="Proteomes" id="UP000313231"/>
    </source>
</evidence>
<protein>
    <submittedName>
        <fullName evidence="2">GAF domain-containing protein</fullName>
    </submittedName>
</protein>
<dbReference type="InterPro" id="IPR029016">
    <property type="entry name" value="GAF-like_dom_sf"/>
</dbReference>
<gene>
    <name evidence="2" type="ORF">FHP29_07800</name>
</gene>
<dbReference type="Gene3D" id="3.30.450.40">
    <property type="match status" value="1"/>
</dbReference>
<dbReference type="OrthoDB" id="3928741at2"/>
<name>A0A5C4W1B4_9ACTN</name>
<reference evidence="2 3" key="1">
    <citation type="journal article" date="2016" name="Int. J. Syst. Evol. Microbiol.">
        <title>Nocardioides albidus sp. nov., an actinobacterium isolated from garden soil.</title>
        <authorList>
            <person name="Singh H."/>
            <person name="Du J."/>
            <person name="Trinh H."/>
            <person name="Won K."/>
            <person name="Yang J.E."/>
            <person name="Yin C."/>
            <person name="Kook M."/>
            <person name="Yi T.H."/>
        </authorList>
    </citation>
    <scope>NUCLEOTIDE SEQUENCE [LARGE SCALE GENOMIC DNA]</scope>
    <source>
        <strain evidence="2 3">CCTCC AB 2015297</strain>
    </source>
</reference>
<dbReference type="RefSeq" id="WP_139622313.1">
    <property type="nucleotide sequence ID" value="NZ_VDMP01000021.1"/>
</dbReference>
<keyword evidence="3" id="KW-1185">Reference proteome</keyword>
<sequence>MATGLKTRDARHRGMRAEVAASWERSAAAGVDVTQLEAPIALETPDLRGQREEHALARVFPLLDDVLGREVRDCGAVMALADAEGTLLWVCGTPERLREAERIGFVEGSNWDERLAGTNAPGLALATGRDAVVTREEHFRAAVRSWSCAATPIHDPGTSRLLGVLDVTGGDALVVPQTMAMVRAAARLAEAELARQAPPPARGGHDTGLRIVLELLGHDEALVTVDDGRGKLGRLRLSRRHSEIVAVLASSPTGLTGDELGVLLYEEDGGTSTLRAELNRLRNLLGDELLASRPYRLTAPVSGDWLAVEAQLAAGDLRSAMRGYGGPVLPRSSAPGVVRLREGLAASLRHALLRSGQPDLMSAWTRSGWGRDDYDMWLAQRAVVPASSPMRALVEGQIARLDAELR</sequence>
<dbReference type="EMBL" id="VDMP01000021">
    <property type="protein sequence ID" value="TNM41873.1"/>
    <property type="molecule type" value="Genomic_DNA"/>
</dbReference>
<organism evidence="2 3">
    <name type="scientific">Nocardioides albidus</name>
    <dbReference type="NCBI Taxonomy" id="1517589"/>
    <lineage>
        <taxon>Bacteria</taxon>
        <taxon>Bacillati</taxon>
        <taxon>Actinomycetota</taxon>
        <taxon>Actinomycetes</taxon>
        <taxon>Propionibacteriales</taxon>
        <taxon>Nocardioidaceae</taxon>
        <taxon>Nocardioides</taxon>
    </lineage>
</organism>
<dbReference type="Pfam" id="PF01590">
    <property type="entry name" value="GAF"/>
    <property type="match status" value="1"/>
</dbReference>